<evidence type="ECO:0000313" key="2">
    <source>
        <dbReference type="Proteomes" id="UP000706151"/>
    </source>
</evidence>
<proteinExistence type="predicted"/>
<organism evidence="1 2">
    <name type="scientific">Candidatus Accumulibacter affinis</name>
    <dbReference type="NCBI Taxonomy" id="2954384"/>
    <lineage>
        <taxon>Bacteria</taxon>
        <taxon>Pseudomonadati</taxon>
        <taxon>Pseudomonadota</taxon>
        <taxon>Betaproteobacteria</taxon>
        <taxon>Candidatus Accumulibacter</taxon>
    </lineage>
</organism>
<dbReference type="AlphaFoldDB" id="A0A935TA86"/>
<evidence type="ECO:0000313" key="1">
    <source>
        <dbReference type="EMBL" id="MBK7953778.1"/>
    </source>
</evidence>
<name>A0A935TA86_9PROT</name>
<gene>
    <name evidence="1" type="ORF">IPK02_07370</name>
</gene>
<dbReference type="EMBL" id="JADJOT010000007">
    <property type="protein sequence ID" value="MBK7953778.1"/>
    <property type="molecule type" value="Genomic_DNA"/>
</dbReference>
<protein>
    <submittedName>
        <fullName evidence="1">Uncharacterized protein</fullName>
    </submittedName>
</protein>
<dbReference type="Proteomes" id="UP000706151">
    <property type="component" value="Unassembled WGS sequence"/>
</dbReference>
<reference evidence="1 2" key="1">
    <citation type="submission" date="2020-10" db="EMBL/GenBank/DDBJ databases">
        <title>Connecting structure to function with the recovery of over 1000 high-quality activated sludge metagenome-assembled genomes encoding full-length rRNA genes using long-read sequencing.</title>
        <authorList>
            <person name="Singleton C.M."/>
            <person name="Petriglieri F."/>
            <person name="Kristensen J.M."/>
            <person name="Kirkegaard R.H."/>
            <person name="Michaelsen T.Y."/>
            <person name="Andersen M.H."/>
            <person name="Karst S.M."/>
            <person name="Dueholm M.S."/>
            <person name="Nielsen P.H."/>
            <person name="Albertsen M."/>
        </authorList>
    </citation>
    <scope>NUCLEOTIDE SEQUENCE [LARGE SCALE GENOMIC DNA]</scope>
    <source>
        <strain evidence="1">Fred_18-Q3-R57-64_BAT3C.720</strain>
    </source>
</reference>
<sequence>MSIAAVFGLPRILRPGSDEFVLVVGQRRHISIRPPQDPQRAALPVEHTQFSRWQIRNIGDDRVSGRRLILLRQVAEDTQTAADHATTRQ</sequence>
<comment type="caution">
    <text evidence="1">The sequence shown here is derived from an EMBL/GenBank/DDBJ whole genome shotgun (WGS) entry which is preliminary data.</text>
</comment>
<accession>A0A935TA86</accession>